<dbReference type="InterPro" id="IPR000888">
    <property type="entry name" value="RmlC-like"/>
</dbReference>
<dbReference type="EMBL" id="MGGR01000013">
    <property type="protein sequence ID" value="OGM33824.1"/>
    <property type="molecule type" value="Genomic_DNA"/>
</dbReference>
<dbReference type="GO" id="GO:0000271">
    <property type="term" value="P:polysaccharide biosynthetic process"/>
    <property type="evidence" value="ECO:0007669"/>
    <property type="project" value="TreeGrafter"/>
</dbReference>
<dbReference type="InterPro" id="IPR011051">
    <property type="entry name" value="RmlC_Cupin_sf"/>
</dbReference>
<comment type="function">
    <text evidence="2">Catalyzes the epimerization of the C3' and C5'positions of dTDP-6-deoxy-D-xylo-4-hexulose, forming dTDP-6-deoxy-L-lyxo-4-hexulose.</text>
</comment>
<dbReference type="GO" id="GO:0019305">
    <property type="term" value="P:dTDP-rhamnose biosynthetic process"/>
    <property type="evidence" value="ECO:0007669"/>
    <property type="project" value="UniProtKB-UniRule"/>
</dbReference>
<comment type="catalytic activity">
    <reaction evidence="2">
        <text>dTDP-4-dehydro-6-deoxy-alpha-D-glucose = dTDP-4-dehydro-beta-L-rhamnose</text>
        <dbReference type="Rhea" id="RHEA:16969"/>
        <dbReference type="ChEBI" id="CHEBI:57649"/>
        <dbReference type="ChEBI" id="CHEBI:62830"/>
        <dbReference type="EC" id="5.1.3.13"/>
    </reaction>
</comment>
<dbReference type="GO" id="GO:0005829">
    <property type="term" value="C:cytosol"/>
    <property type="evidence" value="ECO:0007669"/>
    <property type="project" value="TreeGrafter"/>
</dbReference>
<dbReference type="EC" id="5.1.3.13" evidence="2"/>
<keyword evidence="2" id="KW-0413">Isomerase</keyword>
<dbReference type="Gene3D" id="2.60.120.10">
    <property type="entry name" value="Jelly Rolls"/>
    <property type="match status" value="1"/>
</dbReference>
<dbReference type="PANTHER" id="PTHR21047">
    <property type="entry name" value="DTDP-6-DEOXY-D-GLUCOSE-3,5 EPIMERASE"/>
    <property type="match status" value="1"/>
</dbReference>
<comment type="pathway">
    <text evidence="2">Carbohydrate biosynthesis; dTDP-L-rhamnose biosynthesis.</text>
</comment>
<name>A0A1F7Z2Y2_9BACT</name>
<comment type="similarity">
    <text evidence="2">Belongs to the dTDP-4-dehydrorhamnose 3,5-epimerase family.</text>
</comment>
<evidence type="ECO:0000256" key="1">
    <source>
        <dbReference type="PIRSR" id="PIRSR600888-3"/>
    </source>
</evidence>
<sequence>MIFKKTNLDGEYIILPEKLEDERGYFARVFSMDEFAKLNLNTKWVQNNTFFSKKRGTLRGLVYQEKPKEEVKLIRCTRGEIYDIAVDLRRNSKTFHKFTGIVLSHENGYMHYIPKGFAHGYITQKDETEVLYQVSEFYSPERAKGVRWDDPSFAIKWPTKPEVISEKDNSYPDYK</sequence>
<feature type="site" description="Participates in a stacking interaction with the thymidine ring of dTDP-4-oxo-6-deoxyglucose" evidence="1">
    <location>
        <position position="138"/>
    </location>
</feature>
<dbReference type="UniPathway" id="UPA00124"/>
<evidence type="ECO:0000313" key="4">
    <source>
        <dbReference type="Proteomes" id="UP000177169"/>
    </source>
</evidence>
<dbReference type="STRING" id="1802505.A3D01_02540"/>
<comment type="subunit">
    <text evidence="2">Homodimer.</text>
</comment>
<dbReference type="PANTHER" id="PTHR21047:SF2">
    <property type="entry name" value="THYMIDINE DIPHOSPHO-4-KETO-RHAMNOSE 3,5-EPIMERASE"/>
    <property type="match status" value="1"/>
</dbReference>
<reference evidence="3 4" key="1">
    <citation type="journal article" date="2016" name="Nat. Commun.">
        <title>Thousands of microbial genomes shed light on interconnected biogeochemical processes in an aquifer system.</title>
        <authorList>
            <person name="Anantharaman K."/>
            <person name="Brown C.T."/>
            <person name="Hug L.A."/>
            <person name="Sharon I."/>
            <person name="Castelle C.J."/>
            <person name="Probst A.J."/>
            <person name="Thomas B.C."/>
            <person name="Singh A."/>
            <person name="Wilkins M.J."/>
            <person name="Karaoz U."/>
            <person name="Brodie E.L."/>
            <person name="Williams K.H."/>
            <person name="Hubbard S.S."/>
            <person name="Banfield J.F."/>
        </authorList>
    </citation>
    <scope>NUCLEOTIDE SEQUENCE [LARGE SCALE GENOMIC DNA]</scope>
</reference>
<accession>A0A1F7Z2Y2</accession>
<dbReference type="Proteomes" id="UP000177169">
    <property type="component" value="Unassembled WGS sequence"/>
</dbReference>
<proteinExistence type="inferred from homology"/>
<dbReference type="CDD" id="cd00438">
    <property type="entry name" value="cupin_RmlC"/>
    <property type="match status" value="1"/>
</dbReference>
<protein>
    <recommendedName>
        <fullName evidence="2">dTDP-4-dehydrorhamnose 3,5-epimerase</fullName>
        <ecNumber evidence="2">5.1.3.13</ecNumber>
    </recommendedName>
    <alternativeName>
        <fullName evidence="2">Thymidine diphospho-4-keto-rhamnose 3,5-epimerase</fullName>
    </alternativeName>
</protein>
<dbReference type="NCBIfam" id="TIGR01221">
    <property type="entry name" value="rmlC"/>
    <property type="match status" value="1"/>
</dbReference>
<evidence type="ECO:0000313" key="3">
    <source>
        <dbReference type="EMBL" id="OGM33824.1"/>
    </source>
</evidence>
<dbReference type="SUPFAM" id="SSF51182">
    <property type="entry name" value="RmlC-like cupins"/>
    <property type="match status" value="1"/>
</dbReference>
<gene>
    <name evidence="3" type="ORF">A3D01_02540</name>
</gene>
<organism evidence="3 4">
    <name type="scientific">Candidatus Woesebacteria bacterium RIFCSPHIGHO2_02_FULL_39_13</name>
    <dbReference type="NCBI Taxonomy" id="1802505"/>
    <lineage>
        <taxon>Bacteria</taxon>
        <taxon>Candidatus Woeseibacteriota</taxon>
    </lineage>
</organism>
<dbReference type="GO" id="GO:0008830">
    <property type="term" value="F:dTDP-4-dehydrorhamnose 3,5-epimerase activity"/>
    <property type="evidence" value="ECO:0007669"/>
    <property type="project" value="UniProtKB-UniRule"/>
</dbReference>
<evidence type="ECO:0000256" key="2">
    <source>
        <dbReference type="RuleBase" id="RU364069"/>
    </source>
</evidence>
<dbReference type="AlphaFoldDB" id="A0A1F7Z2Y2"/>
<dbReference type="Pfam" id="PF00908">
    <property type="entry name" value="dTDP_sugar_isom"/>
    <property type="match status" value="1"/>
</dbReference>
<dbReference type="InterPro" id="IPR014710">
    <property type="entry name" value="RmlC-like_jellyroll"/>
</dbReference>
<comment type="caution">
    <text evidence="3">The sequence shown here is derived from an EMBL/GenBank/DDBJ whole genome shotgun (WGS) entry which is preliminary data.</text>
</comment>